<accession>A0A7C5KB11</accession>
<feature type="signal peptide" evidence="1">
    <location>
        <begin position="1"/>
        <end position="18"/>
    </location>
</feature>
<protein>
    <submittedName>
        <fullName evidence="2">Class A beta-lactamase-related serine hydrolase</fullName>
    </submittedName>
</protein>
<dbReference type="EMBL" id="DRUY01000081">
    <property type="protein sequence ID" value="HHI65384.1"/>
    <property type="molecule type" value="Genomic_DNA"/>
</dbReference>
<feature type="chain" id="PRO_5039719859" evidence="1">
    <location>
        <begin position="19"/>
        <end position="529"/>
    </location>
</feature>
<keyword evidence="1" id="KW-0732">Signal</keyword>
<dbReference type="InterPro" id="IPR012338">
    <property type="entry name" value="Beta-lactam/transpept-like"/>
</dbReference>
<organism evidence="2">
    <name type="scientific">Thermodesulfobium narugense</name>
    <dbReference type="NCBI Taxonomy" id="184064"/>
    <lineage>
        <taxon>Bacteria</taxon>
        <taxon>Pseudomonadati</taxon>
        <taxon>Thermodesulfobiota</taxon>
        <taxon>Thermodesulfobiia</taxon>
        <taxon>Thermodesulfobiales</taxon>
        <taxon>Thermodesulfobiaceae</taxon>
        <taxon>Thermodesulfobium</taxon>
    </lineage>
</organism>
<evidence type="ECO:0000313" key="2">
    <source>
        <dbReference type="EMBL" id="HHI65384.1"/>
    </source>
</evidence>
<dbReference type="AlphaFoldDB" id="A0A7C5KB11"/>
<dbReference type="SUPFAM" id="SSF56601">
    <property type="entry name" value="beta-lactamase/transpeptidase-like"/>
    <property type="match status" value="1"/>
</dbReference>
<reference evidence="2" key="1">
    <citation type="journal article" date="2020" name="mSystems">
        <title>Genome- and Community-Level Interaction Insights into Carbon Utilization and Element Cycling Functions of Hydrothermarchaeota in Hydrothermal Sediment.</title>
        <authorList>
            <person name="Zhou Z."/>
            <person name="Liu Y."/>
            <person name="Xu W."/>
            <person name="Pan J."/>
            <person name="Luo Z.H."/>
            <person name="Li M."/>
        </authorList>
    </citation>
    <scope>NUCLEOTIDE SEQUENCE [LARGE SCALE GENOMIC DNA]</scope>
    <source>
        <strain evidence="2">SpSt-1019</strain>
    </source>
</reference>
<name>A0A7C5KB11_9BACT</name>
<dbReference type="Gene3D" id="3.40.710.10">
    <property type="entry name" value="DD-peptidase/beta-lactamase superfamily"/>
    <property type="match status" value="1"/>
</dbReference>
<evidence type="ECO:0000256" key="1">
    <source>
        <dbReference type="SAM" id="SignalP"/>
    </source>
</evidence>
<keyword evidence="2" id="KW-0378">Hydrolase</keyword>
<proteinExistence type="predicted"/>
<gene>
    <name evidence="2" type="ORF">ENL70_02395</name>
</gene>
<sequence>MKKIILAILFLMVFQDVALSKDFNDVSKELSNAVENIVRFDNYKRASLYVIFGDKHLSINFGKLSNDDVEKYDIGGLSRLFIGVQAARLSELGMLNLNDPISKYLPEIKNKYTDNIKVSDLLEDHTYLPFSYPYKIKSVNGLLDFLINNEGLLKYNQSYNRSQIAKDLSLLILERCEGNSSKNPFYDLFKDFNLNNTSFVDNQEDNNLALSNKIYSSSENIGRFLSKIFSNKKVSEEIFKRFEKTPYDQDLYFSPPFISQNITLINEDNVYEKYGLFYQYDDSSDSFLYVIPQKRFAIVFLSNFQLNFDKREYLSRELLRLSLKKLLNMDIFDYSSNKPLMGIEDKDNFLDSYEGFFENRNDIIEFHVVDKSLMCDMNKKFYFVKFFDDLSFSLVPVNNQEEDYVRKLRFRFTSINGVRYLDLLNFGQNIPFAMGIEETRYSDVWKERLGKWFSVNENSLIKEIEIEKFRGFYLLQYTDLGGERIKLLLVPVSNNNARILNYGDLAIRFYSNNNIRKFIFLGDEFVKKD</sequence>
<comment type="caution">
    <text evidence="2">The sequence shown here is derived from an EMBL/GenBank/DDBJ whole genome shotgun (WGS) entry which is preliminary data.</text>
</comment>
<dbReference type="GO" id="GO:0016787">
    <property type="term" value="F:hydrolase activity"/>
    <property type="evidence" value="ECO:0007669"/>
    <property type="project" value="UniProtKB-KW"/>
</dbReference>